<dbReference type="PANTHER" id="PTHR34138">
    <property type="entry name" value="CELL SHAPE-DETERMINING PROTEIN MREC"/>
    <property type="match status" value="1"/>
</dbReference>
<evidence type="ECO:0000313" key="9">
    <source>
        <dbReference type="Proteomes" id="UP000297475"/>
    </source>
</evidence>
<dbReference type="OrthoDB" id="9808025at2"/>
<evidence type="ECO:0000256" key="6">
    <source>
        <dbReference type="SAM" id="Coils"/>
    </source>
</evidence>
<evidence type="ECO:0000256" key="2">
    <source>
        <dbReference type="ARBA" id="ARBA00013855"/>
    </source>
</evidence>
<comment type="function">
    <text evidence="5">Involved in formation and maintenance of cell shape.</text>
</comment>
<dbReference type="GO" id="GO:0008360">
    <property type="term" value="P:regulation of cell shape"/>
    <property type="evidence" value="ECO:0007669"/>
    <property type="project" value="UniProtKB-KW"/>
</dbReference>
<feature type="coiled-coil region" evidence="6">
    <location>
        <begin position="71"/>
        <end position="108"/>
    </location>
</feature>
<keyword evidence="3 5" id="KW-0133">Cell shape</keyword>
<dbReference type="PANTHER" id="PTHR34138:SF1">
    <property type="entry name" value="CELL SHAPE-DETERMINING PROTEIN MREC"/>
    <property type="match status" value="1"/>
</dbReference>
<dbReference type="GO" id="GO:0005886">
    <property type="term" value="C:plasma membrane"/>
    <property type="evidence" value="ECO:0007669"/>
    <property type="project" value="TreeGrafter"/>
</dbReference>
<dbReference type="InterPro" id="IPR042177">
    <property type="entry name" value="Cell/Rod_1"/>
</dbReference>
<accession>A0A4Z0WH86</accession>
<dbReference type="Gene3D" id="2.40.10.350">
    <property type="entry name" value="Rod shape-determining protein MreC, domain 2"/>
    <property type="match status" value="1"/>
</dbReference>
<feature type="domain" description="Rod shape-determining protein MreC beta-barrel core" evidence="7">
    <location>
        <begin position="125"/>
        <end position="270"/>
    </location>
</feature>
<dbReference type="NCBIfam" id="TIGR00219">
    <property type="entry name" value="mreC"/>
    <property type="match status" value="1"/>
</dbReference>
<dbReference type="Gene3D" id="2.40.10.340">
    <property type="entry name" value="Rod shape-determining protein MreC, domain 1"/>
    <property type="match status" value="1"/>
</dbReference>
<keyword evidence="9" id="KW-1185">Reference proteome</keyword>
<reference evidence="8 9" key="1">
    <citation type="submission" date="2019-04" db="EMBL/GenBank/DDBJ databases">
        <title>Natronospirillum operosus gen. nov., sp. nov., a haloalkaliphilic satellite isolated from decaying biomass of laboratory culture of cyanobacterium Geitlerinema sp. and proposal of Natronospirillaceae fam. nov. and Saccharospirillaceae fam. nov.</title>
        <authorList>
            <person name="Kevbrin V."/>
            <person name="Boltyanskaya Y."/>
            <person name="Koziaeva V."/>
            <person name="Grouzdev D.S."/>
            <person name="Park M."/>
            <person name="Cho J."/>
        </authorList>
    </citation>
    <scope>NUCLEOTIDE SEQUENCE [LARGE SCALE GENOMIC DNA]</scope>
    <source>
        <strain evidence="8 9">G-116</strain>
    </source>
</reference>
<dbReference type="PIRSF" id="PIRSF038471">
    <property type="entry name" value="MreC"/>
    <property type="match status" value="1"/>
</dbReference>
<evidence type="ECO:0000256" key="4">
    <source>
        <dbReference type="ARBA" id="ARBA00032089"/>
    </source>
</evidence>
<comment type="caution">
    <text evidence="8">The sequence shown here is derived from an EMBL/GenBank/DDBJ whole genome shotgun (WGS) entry which is preliminary data.</text>
</comment>
<evidence type="ECO:0000313" key="8">
    <source>
        <dbReference type="EMBL" id="TGG95307.1"/>
    </source>
</evidence>
<protein>
    <recommendedName>
        <fullName evidence="2 5">Cell shape-determining protein MreC</fullName>
    </recommendedName>
    <alternativeName>
        <fullName evidence="4 5">Cell shape protein MreC</fullName>
    </alternativeName>
</protein>
<dbReference type="Proteomes" id="UP000297475">
    <property type="component" value="Unassembled WGS sequence"/>
</dbReference>
<comment type="similarity">
    <text evidence="1 5">Belongs to the MreC family.</text>
</comment>
<dbReference type="InterPro" id="IPR007221">
    <property type="entry name" value="MreC"/>
</dbReference>
<evidence type="ECO:0000256" key="1">
    <source>
        <dbReference type="ARBA" id="ARBA00009369"/>
    </source>
</evidence>
<sequence>MSSSLFQERRVYSKRLVWALLLAGLILLADWRFTQLSYARQAVSATLAPVRWVASVPGSVSDWASRSMVSRSALIEENAQLRAQLFVLERRSQQMISLEIENRRLRQLLNATEVLDDRFISAELIGVDPDPFTHHVILNRGTRDNVYVGQPVIDAHGLIGQVIEVDPFTSRVLLIGDANHAVPVQVNRNGVRTTVSGTGDLSELSLMFVPETADIEEGDLLVTSGLGGRFPMGYPVAEVTRVERQPGAQFSEVRARPLAELDRTRHVLLVDTQNNDRGRRGDTQGE</sequence>
<dbReference type="AlphaFoldDB" id="A0A4Z0WH86"/>
<name>A0A4Z0WH86_9GAMM</name>
<dbReference type="RefSeq" id="WP_135480870.1">
    <property type="nucleotide sequence ID" value="NZ_SRMF01000001.1"/>
</dbReference>
<evidence type="ECO:0000256" key="5">
    <source>
        <dbReference type="PIRNR" id="PIRNR038471"/>
    </source>
</evidence>
<dbReference type="EMBL" id="SRMF01000001">
    <property type="protein sequence ID" value="TGG95307.1"/>
    <property type="molecule type" value="Genomic_DNA"/>
</dbReference>
<evidence type="ECO:0000259" key="7">
    <source>
        <dbReference type="Pfam" id="PF04085"/>
    </source>
</evidence>
<dbReference type="Pfam" id="PF04085">
    <property type="entry name" value="MreC"/>
    <property type="match status" value="1"/>
</dbReference>
<proteinExistence type="inferred from homology"/>
<evidence type="ECO:0000256" key="3">
    <source>
        <dbReference type="ARBA" id="ARBA00022960"/>
    </source>
</evidence>
<keyword evidence="6" id="KW-0175">Coiled coil</keyword>
<gene>
    <name evidence="8" type="primary">mreC</name>
    <name evidence="8" type="ORF">E4656_02475</name>
</gene>
<dbReference type="InterPro" id="IPR055342">
    <property type="entry name" value="MreC_beta-barrel_core"/>
</dbReference>
<dbReference type="InterPro" id="IPR042175">
    <property type="entry name" value="Cell/Rod_MreC_2"/>
</dbReference>
<organism evidence="8 9">
    <name type="scientific">Natronospirillum operosum</name>
    <dbReference type="NCBI Taxonomy" id="2759953"/>
    <lineage>
        <taxon>Bacteria</taxon>
        <taxon>Pseudomonadati</taxon>
        <taxon>Pseudomonadota</taxon>
        <taxon>Gammaproteobacteria</taxon>
        <taxon>Oceanospirillales</taxon>
        <taxon>Natronospirillaceae</taxon>
        <taxon>Natronospirillum</taxon>
    </lineage>
</organism>